<feature type="domain" description="ABC transmembrane type-1" evidence="8">
    <location>
        <begin position="74"/>
        <end position="271"/>
    </location>
</feature>
<evidence type="ECO:0000256" key="3">
    <source>
        <dbReference type="ARBA" id="ARBA00022475"/>
    </source>
</evidence>
<feature type="transmembrane region" description="Helical" evidence="7">
    <location>
        <begin position="140"/>
        <end position="162"/>
    </location>
</feature>
<dbReference type="GO" id="GO:0055085">
    <property type="term" value="P:transmembrane transport"/>
    <property type="evidence" value="ECO:0007669"/>
    <property type="project" value="InterPro"/>
</dbReference>
<feature type="transmembrane region" description="Helical" evidence="7">
    <location>
        <begin position="78"/>
        <end position="99"/>
    </location>
</feature>
<dbReference type="AlphaFoldDB" id="A0A1Y1RUU6"/>
<feature type="transmembrane region" description="Helical" evidence="7">
    <location>
        <begin position="12"/>
        <end position="34"/>
    </location>
</feature>
<dbReference type="PANTHER" id="PTHR43744:SF9">
    <property type="entry name" value="POLYGALACTURONAN_RHAMNOGALACTURONAN TRANSPORT SYSTEM PERMEASE PROTEIN YTCP"/>
    <property type="match status" value="1"/>
</dbReference>
<dbReference type="InterPro" id="IPR000515">
    <property type="entry name" value="MetI-like"/>
</dbReference>
<dbReference type="Gene3D" id="1.10.3720.10">
    <property type="entry name" value="MetI-like"/>
    <property type="match status" value="1"/>
</dbReference>
<dbReference type="EMBL" id="MWQY01000019">
    <property type="protein sequence ID" value="ORC32834.1"/>
    <property type="molecule type" value="Genomic_DNA"/>
</dbReference>
<sequence length="289" mass="32169">MVIKHRGLEVFPAINGIILALAAFLCFLPFYYVFTISLSEATQVREGVISLLPQGFSLEAYQTIFRQAAFFNAFRTTVIRTVLGTAVNLALQATFGYALSRSYLKGRKIMLIMVVFTILFNPGIIPNYLIVRYTGLIDTIWALIIPNAINSFNVLVLVSFFASIPDSIEESAKMDGANDIIIFWKLMIPLSLPAIATISLFISVFHWNSLMDGIMYINKSTLKPLQVYLMDLVMRTQTEGLTGGESDTELTTITIQTAAIFAGTLPILLIYPFVQRYFMKGIMLGAIKG</sequence>
<dbReference type="CDD" id="cd06261">
    <property type="entry name" value="TM_PBP2"/>
    <property type="match status" value="1"/>
</dbReference>
<keyword evidence="10" id="KW-1185">Reference proteome</keyword>
<keyword evidence="5 7" id="KW-1133">Transmembrane helix</keyword>
<evidence type="ECO:0000256" key="2">
    <source>
        <dbReference type="ARBA" id="ARBA00022448"/>
    </source>
</evidence>
<keyword evidence="6 7" id="KW-0472">Membrane</keyword>
<evidence type="ECO:0000313" key="9">
    <source>
        <dbReference type="EMBL" id="ORC32834.1"/>
    </source>
</evidence>
<dbReference type="PANTHER" id="PTHR43744">
    <property type="entry name" value="ABC TRANSPORTER PERMEASE PROTEIN MG189-RELATED-RELATED"/>
    <property type="match status" value="1"/>
</dbReference>
<dbReference type="PROSITE" id="PS50928">
    <property type="entry name" value="ABC_TM1"/>
    <property type="match status" value="1"/>
</dbReference>
<dbReference type="SUPFAM" id="SSF161098">
    <property type="entry name" value="MetI-like"/>
    <property type="match status" value="1"/>
</dbReference>
<proteinExistence type="predicted"/>
<accession>A0A1Y1RUU6</accession>
<feature type="transmembrane region" description="Helical" evidence="7">
    <location>
        <begin position="182"/>
        <end position="207"/>
    </location>
</feature>
<evidence type="ECO:0000256" key="7">
    <source>
        <dbReference type="SAM" id="Phobius"/>
    </source>
</evidence>
<organism evidence="9 10">
    <name type="scientific">Marispirochaeta aestuarii</name>
    <dbReference type="NCBI Taxonomy" id="1963862"/>
    <lineage>
        <taxon>Bacteria</taxon>
        <taxon>Pseudomonadati</taxon>
        <taxon>Spirochaetota</taxon>
        <taxon>Spirochaetia</taxon>
        <taxon>Spirochaetales</taxon>
        <taxon>Spirochaetaceae</taxon>
        <taxon>Marispirochaeta</taxon>
    </lineage>
</organism>
<evidence type="ECO:0000256" key="5">
    <source>
        <dbReference type="ARBA" id="ARBA00022989"/>
    </source>
</evidence>
<gene>
    <name evidence="9" type="ORF">B4O97_15380</name>
</gene>
<keyword evidence="3" id="KW-1003">Cell membrane</keyword>
<dbReference type="STRING" id="1963862.B4O97_15380"/>
<comment type="subcellular location">
    <subcellularLocation>
        <location evidence="1">Cell membrane</location>
        <topology evidence="1">Multi-pass membrane protein</topology>
    </subcellularLocation>
</comment>
<reference evidence="9 10" key="1">
    <citation type="submission" date="2017-03" db="EMBL/GenBank/DDBJ databases">
        <title>Draft Genome sequence of Marispirochaeta sp. strain JC444.</title>
        <authorList>
            <person name="Shivani Y."/>
            <person name="Subhash Y."/>
            <person name="Sasikala C."/>
            <person name="Ramana C."/>
        </authorList>
    </citation>
    <scope>NUCLEOTIDE SEQUENCE [LARGE SCALE GENOMIC DNA]</scope>
    <source>
        <strain evidence="9 10">JC444</strain>
    </source>
</reference>
<name>A0A1Y1RUU6_9SPIO</name>
<comment type="caution">
    <text evidence="9">The sequence shown here is derived from an EMBL/GenBank/DDBJ whole genome shotgun (WGS) entry which is preliminary data.</text>
</comment>
<dbReference type="Proteomes" id="UP000192343">
    <property type="component" value="Unassembled WGS sequence"/>
</dbReference>
<evidence type="ECO:0000259" key="8">
    <source>
        <dbReference type="PROSITE" id="PS50928"/>
    </source>
</evidence>
<keyword evidence="4 7" id="KW-0812">Transmembrane</keyword>
<evidence type="ECO:0000256" key="4">
    <source>
        <dbReference type="ARBA" id="ARBA00022692"/>
    </source>
</evidence>
<feature type="transmembrane region" description="Helical" evidence="7">
    <location>
        <begin position="253"/>
        <end position="274"/>
    </location>
</feature>
<protein>
    <submittedName>
        <fullName evidence="9">ABC transporter permease</fullName>
    </submittedName>
</protein>
<keyword evidence="2" id="KW-0813">Transport</keyword>
<evidence type="ECO:0000313" key="10">
    <source>
        <dbReference type="Proteomes" id="UP000192343"/>
    </source>
</evidence>
<feature type="transmembrane region" description="Helical" evidence="7">
    <location>
        <begin position="111"/>
        <end position="134"/>
    </location>
</feature>
<evidence type="ECO:0000256" key="6">
    <source>
        <dbReference type="ARBA" id="ARBA00023136"/>
    </source>
</evidence>
<dbReference type="OrthoDB" id="356811at2"/>
<dbReference type="GO" id="GO:0005886">
    <property type="term" value="C:plasma membrane"/>
    <property type="evidence" value="ECO:0007669"/>
    <property type="project" value="UniProtKB-SubCell"/>
</dbReference>
<dbReference type="InterPro" id="IPR035906">
    <property type="entry name" value="MetI-like_sf"/>
</dbReference>
<evidence type="ECO:0000256" key="1">
    <source>
        <dbReference type="ARBA" id="ARBA00004651"/>
    </source>
</evidence>